<dbReference type="InterPro" id="IPR000182">
    <property type="entry name" value="GNAT_dom"/>
</dbReference>
<dbReference type="FunFam" id="3.40.630.30:FF:000006">
    <property type="entry name" value="Putative n-alpha-acetyltransferase 50"/>
    <property type="match status" value="1"/>
</dbReference>
<dbReference type="GO" id="GO:0007064">
    <property type="term" value="P:mitotic sister chromatid cohesion"/>
    <property type="evidence" value="ECO:0007669"/>
    <property type="project" value="TreeGrafter"/>
</dbReference>
<sequence length="203" mass="22991">MNHHLVVSQQSFTDPSTTSPSPSVIPPSIIPPSPTIHLKNVSSWNVDTLKKLHLTLFPVHYSDSFYEQVQNVGEFAKVAYLDSIPVGAICCRIEPELQQEGKYRVYIMTLGVLEPYRRRRLGHLMLQHIVDQAQLQPTITRIYLHVQVLNTTALSFYHCHGFQKVALARDYYKNIHDKDAYVVVKNITHGAPSSSSSSSNTDY</sequence>
<feature type="domain" description="N-acetyltransferase" evidence="4">
    <location>
        <begin position="36"/>
        <end position="188"/>
    </location>
</feature>
<dbReference type="STRING" id="90262.A0A1X2IFI6"/>
<keyword evidence="1 5" id="KW-0808">Transferase</keyword>
<dbReference type="Pfam" id="PF00583">
    <property type="entry name" value="Acetyltransf_1"/>
    <property type="match status" value="1"/>
</dbReference>
<evidence type="ECO:0000256" key="1">
    <source>
        <dbReference type="ARBA" id="ARBA00022679"/>
    </source>
</evidence>
<protein>
    <submittedName>
        <fullName evidence="5">Acyl-CoA N-acyltransferase</fullName>
    </submittedName>
</protein>
<dbReference type="PROSITE" id="PS51186">
    <property type="entry name" value="GNAT"/>
    <property type="match status" value="1"/>
</dbReference>
<dbReference type="OrthoDB" id="47374at2759"/>
<feature type="region of interest" description="Disordered" evidence="3">
    <location>
        <begin position="1"/>
        <end position="23"/>
    </location>
</feature>
<accession>A0A1X2IFI6</accession>
<evidence type="ECO:0000256" key="2">
    <source>
        <dbReference type="ARBA" id="ARBA00023315"/>
    </source>
</evidence>
<dbReference type="InterPro" id="IPR016181">
    <property type="entry name" value="Acyl_CoA_acyltransferase"/>
</dbReference>
<dbReference type="SUPFAM" id="SSF55729">
    <property type="entry name" value="Acyl-CoA N-acyltransferases (Nat)"/>
    <property type="match status" value="1"/>
</dbReference>
<keyword evidence="2 5" id="KW-0012">Acyltransferase</keyword>
<evidence type="ECO:0000256" key="3">
    <source>
        <dbReference type="SAM" id="MobiDB-lite"/>
    </source>
</evidence>
<gene>
    <name evidence="5" type="ORF">BCR42DRAFT_415678</name>
</gene>
<dbReference type="PANTHER" id="PTHR42919">
    <property type="entry name" value="N-ALPHA-ACETYLTRANSFERASE"/>
    <property type="match status" value="1"/>
</dbReference>
<comment type="caution">
    <text evidence="5">The sequence shown here is derived from an EMBL/GenBank/DDBJ whole genome shotgun (WGS) entry which is preliminary data.</text>
</comment>
<dbReference type="GO" id="GO:0031415">
    <property type="term" value="C:NatA complex"/>
    <property type="evidence" value="ECO:0007669"/>
    <property type="project" value="TreeGrafter"/>
</dbReference>
<evidence type="ECO:0000313" key="5">
    <source>
        <dbReference type="EMBL" id="ORZ15667.1"/>
    </source>
</evidence>
<keyword evidence="6" id="KW-1185">Reference proteome</keyword>
<evidence type="ECO:0000259" key="4">
    <source>
        <dbReference type="PROSITE" id="PS51186"/>
    </source>
</evidence>
<dbReference type="Proteomes" id="UP000193560">
    <property type="component" value="Unassembled WGS sequence"/>
</dbReference>
<name>A0A1X2IFI6_9FUNG</name>
<reference evidence="5 6" key="1">
    <citation type="submission" date="2016-07" db="EMBL/GenBank/DDBJ databases">
        <title>Pervasive Adenine N6-methylation of Active Genes in Fungi.</title>
        <authorList>
            <consortium name="DOE Joint Genome Institute"/>
            <person name="Mondo S.J."/>
            <person name="Dannebaum R.O."/>
            <person name="Kuo R.C."/>
            <person name="Labutti K."/>
            <person name="Haridas S."/>
            <person name="Kuo A."/>
            <person name="Salamov A."/>
            <person name="Ahrendt S.R."/>
            <person name="Lipzen A."/>
            <person name="Sullivan W."/>
            <person name="Andreopoulos W.B."/>
            <person name="Clum A."/>
            <person name="Lindquist E."/>
            <person name="Daum C."/>
            <person name="Ramamoorthy G.K."/>
            <person name="Gryganskyi A."/>
            <person name="Culley D."/>
            <person name="Magnuson J.K."/>
            <person name="James T.Y."/>
            <person name="O'Malley M.A."/>
            <person name="Stajich J.E."/>
            <person name="Spatafora J.W."/>
            <person name="Visel A."/>
            <person name="Grigoriev I.V."/>
        </authorList>
    </citation>
    <scope>NUCLEOTIDE SEQUENCE [LARGE SCALE GENOMIC DNA]</scope>
    <source>
        <strain evidence="5 6">NRRL 1336</strain>
    </source>
</reference>
<proteinExistence type="predicted"/>
<dbReference type="PANTHER" id="PTHR42919:SF8">
    <property type="entry name" value="N-ALPHA-ACETYLTRANSFERASE 50"/>
    <property type="match status" value="1"/>
</dbReference>
<dbReference type="CDD" id="cd04301">
    <property type="entry name" value="NAT_SF"/>
    <property type="match status" value="1"/>
</dbReference>
<dbReference type="InterPro" id="IPR051556">
    <property type="entry name" value="N-term/lysine_N-AcTrnsfr"/>
</dbReference>
<dbReference type="GO" id="GO:0016747">
    <property type="term" value="F:acyltransferase activity, transferring groups other than amino-acyl groups"/>
    <property type="evidence" value="ECO:0007669"/>
    <property type="project" value="InterPro"/>
</dbReference>
<evidence type="ECO:0000313" key="6">
    <source>
        <dbReference type="Proteomes" id="UP000193560"/>
    </source>
</evidence>
<dbReference type="EMBL" id="MCGE01000012">
    <property type="protein sequence ID" value="ORZ15667.1"/>
    <property type="molecule type" value="Genomic_DNA"/>
</dbReference>
<dbReference type="AlphaFoldDB" id="A0A1X2IFI6"/>
<dbReference type="Gene3D" id="3.40.630.30">
    <property type="match status" value="1"/>
</dbReference>
<organism evidence="5 6">
    <name type="scientific">Absidia repens</name>
    <dbReference type="NCBI Taxonomy" id="90262"/>
    <lineage>
        <taxon>Eukaryota</taxon>
        <taxon>Fungi</taxon>
        <taxon>Fungi incertae sedis</taxon>
        <taxon>Mucoromycota</taxon>
        <taxon>Mucoromycotina</taxon>
        <taxon>Mucoromycetes</taxon>
        <taxon>Mucorales</taxon>
        <taxon>Cunninghamellaceae</taxon>
        <taxon>Absidia</taxon>
    </lineage>
</organism>